<sequence>MLAIYTYIVWMNASIVQAIKSKQRIQFTYNGKVRYVEPQCYGVGMKDTELLRVHQLSGGSEREPLFNVSKIEDLKFMDEYFTEPGPNYKKGDSAMKIIYCEL</sequence>
<evidence type="ECO:0000313" key="1">
    <source>
        <dbReference type="EMBL" id="MFD1001994.1"/>
    </source>
</evidence>
<gene>
    <name evidence="1" type="ORF">ACFQ21_21895</name>
</gene>
<evidence type="ECO:0008006" key="3">
    <source>
        <dbReference type="Google" id="ProtNLM"/>
    </source>
</evidence>
<organism evidence="1 2">
    <name type="scientific">Ohtaekwangia kribbensis</name>
    <dbReference type="NCBI Taxonomy" id="688913"/>
    <lineage>
        <taxon>Bacteria</taxon>
        <taxon>Pseudomonadati</taxon>
        <taxon>Bacteroidota</taxon>
        <taxon>Cytophagia</taxon>
        <taxon>Cytophagales</taxon>
        <taxon>Fulvivirgaceae</taxon>
        <taxon>Ohtaekwangia</taxon>
    </lineage>
</organism>
<dbReference type="RefSeq" id="WP_377582675.1">
    <property type="nucleotide sequence ID" value="NZ_JBHTKA010000008.1"/>
</dbReference>
<dbReference type="Proteomes" id="UP001597112">
    <property type="component" value="Unassembled WGS sequence"/>
</dbReference>
<accession>A0ABW3K8F4</accession>
<reference evidence="2" key="1">
    <citation type="journal article" date="2019" name="Int. J. Syst. Evol. Microbiol.">
        <title>The Global Catalogue of Microorganisms (GCM) 10K type strain sequencing project: providing services to taxonomists for standard genome sequencing and annotation.</title>
        <authorList>
            <consortium name="The Broad Institute Genomics Platform"/>
            <consortium name="The Broad Institute Genome Sequencing Center for Infectious Disease"/>
            <person name="Wu L."/>
            <person name="Ma J."/>
        </authorList>
    </citation>
    <scope>NUCLEOTIDE SEQUENCE [LARGE SCALE GENOMIC DNA]</scope>
    <source>
        <strain evidence="2">CCUG 58938</strain>
    </source>
</reference>
<name>A0ABW3K8F4_9BACT</name>
<keyword evidence="2" id="KW-1185">Reference proteome</keyword>
<evidence type="ECO:0000313" key="2">
    <source>
        <dbReference type="Proteomes" id="UP001597112"/>
    </source>
</evidence>
<protein>
    <recommendedName>
        <fullName evidence="3">WYL domain-containing protein</fullName>
    </recommendedName>
</protein>
<dbReference type="EMBL" id="JBHTKA010000008">
    <property type="protein sequence ID" value="MFD1001994.1"/>
    <property type="molecule type" value="Genomic_DNA"/>
</dbReference>
<proteinExistence type="predicted"/>
<comment type="caution">
    <text evidence="1">The sequence shown here is derived from an EMBL/GenBank/DDBJ whole genome shotgun (WGS) entry which is preliminary data.</text>
</comment>